<keyword evidence="4" id="KW-1185">Reference proteome</keyword>
<proteinExistence type="inferred from homology"/>
<evidence type="ECO:0000256" key="1">
    <source>
        <dbReference type="ARBA" id="ARBA00038283"/>
    </source>
</evidence>
<sequence length="387" mass="43550">MNAHASLSNYFIRLPQATMSLLETRLFTAALRCLHRSTETLDQTFHVKVASLVTPSGSAYTALRVACHELKNRLWDGEHLFLELAMVCGTGEIDVRFNPALAEHLLGLNANFTCLNFKDLKFSSPYTYRLLWLLRSYYNPNAAKHQKFVAPIEAIHRWFFSDQRKYTDYARLKRCVIDHAVAELCAAGLHCTATTRKRGNKATHIVFTIPAVQLEKPRMKRASVPATLTQDHSPDVIVNENITSMETDELALGAGPTNLPKIPLQPTSHCTPQTVSTTLNREQLNKTWSELASFQLTSQQATYVVMAVKDNLIAYKKLRACMAQIKHKWEHEGNIHNLGAFTLACLKKSLGIYQVKSKGSAGKVAEHRTHQLHSLTNLLTHNYNMPS</sequence>
<dbReference type="RefSeq" id="WP_315996609.1">
    <property type="nucleotide sequence ID" value="NZ_JAWDJT010000001.1"/>
</dbReference>
<comment type="caution">
    <text evidence="3">The sequence shown here is derived from an EMBL/GenBank/DDBJ whole genome shotgun (WGS) entry which is preliminary data.</text>
</comment>
<accession>A0ABU3TCM6</accession>
<name>A0ABU3TCM6_9BACT</name>
<dbReference type="EMBL" id="JAWDJT010000001">
    <property type="protein sequence ID" value="MDU0369095.1"/>
    <property type="molecule type" value="Genomic_DNA"/>
</dbReference>
<gene>
    <name evidence="3" type="ORF">ROI90_01710</name>
</gene>
<protein>
    <submittedName>
        <fullName evidence="3">Replication initiation protein</fullName>
    </submittedName>
</protein>
<dbReference type="InterPro" id="IPR036390">
    <property type="entry name" value="WH_DNA-bd_sf"/>
</dbReference>
<comment type="similarity">
    <text evidence="1">Belongs to the initiator RepB protein family.</text>
</comment>
<dbReference type="SUPFAM" id="SSF46785">
    <property type="entry name" value="Winged helix' DNA-binding domain"/>
    <property type="match status" value="2"/>
</dbReference>
<dbReference type="InterPro" id="IPR036388">
    <property type="entry name" value="WH-like_DNA-bd_sf"/>
</dbReference>
<dbReference type="Pfam" id="PF01051">
    <property type="entry name" value="Rep3_N"/>
    <property type="match status" value="1"/>
</dbReference>
<organism evidence="3 4">
    <name type="scientific">Hymenobacter endophyticus</name>
    <dbReference type="NCBI Taxonomy" id="3076335"/>
    <lineage>
        <taxon>Bacteria</taxon>
        <taxon>Pseudomonadati</taxon>
        <taxon>Bacteroidota</taxon>
        <taxon>Cytophagia</taxon>
        <taxon>Cytophagales</taxon>
        <taxon>Hymenobacteraceae</taxon>
        <taxon>Hymenobacter</taxon>
    </lineage>
</organism>
<evidence type="ECO:0000313" key="3">
    <source>
        <dbReference type="EMBL" id="MDU0369095.1"/>
    </source>
</evidence>
<dbReference type="Pfam" id="PF21205">
    <property type="entry name" value="Rep3_C"/>
    <property type="match status" value="1"/>
</dbReference>
<dbReference type="Gene3D" id="1.10.10.10">
    <property type="entry name" value="Winged helix-like DNA-binding domain superfamily/Winged helix DNA-binding domain"/>
    <property type="match status" value="2"/>
</dbReference>
<dbReference type="InterPro" id="IPR000525">
    <property type="entry name" value="Initiator_Rep_WH1"/>
</dbReference>
<feature type="domain" description="Initiator Rep protein WH1" evidence="2">
    <location>
        <begin position="8"/>
        <end position="134"/>
    </location>
</feature>
<evidence type="ECO:0000313" key="4">
    <source>
        <dbReference type="Proteomes" id="UP001250698"/>
    </source>
</evidence>
<evidence type="ECO:0000259" key="2">
    <source>
        <dbReference type="Pfam" id="PF01051"/>
    </source>
</evidence>
<dbReference type="Proteomes" id="UP001250698">
    <property type="component" value="Unassembled WGS sequence"/>
</dbReference>
<reference evidence="3 4" key="1">
    <citation type="submission" date="2023-10" db="EMBL/GenBank/DDBJ databases">
        <title>Hymenobacter endophyticus sp. nov., an isolate from the leaf tissues of wheat.</title>
        <authorList>
            <person name="Dai Y."/>
        </authorList>
    </citation>
    <scope>NUCLEOTIDE SEQUENCE [LARGE SCALE GENOMIC DNA]</scope>
    <source>
        <strain evidence="3 4">ZK17L-C2</strain>
    </source>
</reference>